<name>A0A166VY72_9AGAM</name>
<dbReference type="Proteomes" id="UP000076532">
    <property type="component" value="Unassembled WGS sequence"/>
</dbReference>
<protein>
    <submittedName>
        <fullName evidence="2">Uncharacterized protein</fullName>
    </submittedName>
</protein>
<sequence length="150" mass="17057">MMRGALRPGALATGWFSNDLDRRCSLTMEVAGKIIWLQDQQIHWRYVLKSYTCTQCISMLRPTANSAKKCGSAYESKDEGHKENGKGESDFQGFGINPERIKTGITEKYGISLHSYSYRTAQSNAERWVINEQRTKMLTMSAIVRYHLPG</sequence>
<accession>A0A166VY72</accession>
<dbReference type="EMBL" id="KV417483">
    <property type="protein sequence ID" value="KZP33182.1"/>
    <property type="molecule type" value="Genomic_DNA"/>
</dbReference>
<proteinExistence type="predicted"/>
<feature type="region of interest" description="Disordered" evidence="1">
    <location>
        <begin position="75"/>
        <end position="95"/>
    </location>
</feature>
<evidence type="ECO:0000313" key="2">
    <source>
        <dbReference type="EMBL" id="KZP33182.1"/>
    </source>
</evidence>
<evidence type="ECO:0000256" key="1">
    <source>
        <dbReference type="SAM" id="MobiDB-lite"/>
    </source>
</evidence>
<dbReference type="AlphaFoldDB" id="A0A166VY72"/>
<reference evidence="2 3" key="1">
    <citation type="journal article" date="2016" name="Mol. Biol. Evol.">
        <title>Comparative Genomics of Early-Diverging Mushroom-Forming Fungi Provides Insights into the Origins of Lignocellulose Decay Capabilities.</title>
        <authorList>
            <person name="Nagy L.G."/>
            <person name="Riley R."/>
            <person name="Tritt A."/>
            <person name="Adam C."/>
            <person name="Daum C."/>
            <person name="Floudas D."/>
            <person name="Sun H."/>
            <person name="Yadav J.S."/>
            <person name="Pangilinan J."/>
            <person name="Larsson K.H."/>
            <person name="Matsuura K."/>
            <person name="Barry K."/>
            <person name="Labutti K."/>
            <person name="Kuo R."/>
            <person name="Ohm R.A."/>
            <person name="Bhattacharya S.S."/>
            <person name="Shirouzu T."/>
            <person name="Yoshinaga Y."/>
            <person name="Martin F.M."/>
            <person name="Grigoriev I.V."/>
            <person name="Hibbett D.S."/>
        </authorList>
    </citation>
    <scope>NUCLEOTIDE SEQUENCE [LARGE SCALE GENOMIC DNA]</scope>
    <source>
        <strain evidence="2 3">CBS 109695</strain>
    </source>
</reference>
<feature type="compositionally biased region" description="Basic and acidic residues" evidence="1">
    <location>
        <begin position="75"/>
        <end position="89"/>
    </location>
</feature>
<keyword evidence="3" id="KW-1185">Reference proteome</keyword>
<evidence type="ECO:0000313" key="3">
    <source>
        <dbReference type="Proteomes" id="UP000076532"/>
    </source>
</evidence>
<gene>
    <name evidence="2" type="ORF">FIBSPDRAFT_373949</name>
</gene>
<organism evidence="2 3">
    <name type="scientific">Athelia psychrophila</name>
    <dbReference type="NCBI Taxonomy" id="1759441"/>
    <lineage>
        <taxon>Eukaryota</taxon>
        <taxon>Fungi</taxon>
        <taxon>Dikarya</taxon>
        <taxon>Basidiomycota</taxon>
        <taxon>Agaricomycotina</taxon>
        <taxon>Agaricomycetes</taxon>
        <taxon>Agaricomycetidae</taxon>
        <taxon>Atheliales</taxon>
        <taxon>Atheliaceae</taxon>
        <taxon>Athelia</taxon>
    </lineage>
</organism>